<dbReference type="EMBL" id="GCES01133185">
    <property type="protein sequence ID" value="JAQ53137.1"/>
    <property type="molecule type" value="Transcribed_RNA"/>
</dbReference>
<dbReference type="AlphaFoldDB" id="A0A146QBD1"/>
<accession>A0A146QBD1</accession>
<dbReference type="EMBL" id="GCES01137660">
    <property type="protein sequence ID" value="JAQ48662.1"/>
    <property type="molecule type" value="Transcribed_RNA"/>
</dbReference>
<organism evidence="1">
    <name type="scientific">Fundulus heteroclitus</name>
    <name type="common">Killifish</name>
    <name type="synonym">Mummichog</name>
    <dbReference type="NCBI Taxonomy" id="8078"/>
    <lineage>
        <taxon>Eukaryota</taxon>
        <taxon>Metazoa</taxon>
        <taxon>Chordata</taxon>
        <taxon>Craniata</taxon>
        <taxon>Vertebrata</taxon>
        <taxon>Euteleostomi</taxon>
        <taxon>Actinopterygii</taxon>
        <taxon>Neopterygii</taxon>
        <taxon>Teleostei</taxon>
        <taxon>Neoteleostei</taxon>
        <taxon>Acanthomorphata</taxon>
        <taxon>Ovalentaria</taxon>
        <taxon>Atherinomorphae</taxon>
        <taxon>Cyprinodontiformes</taxon>
        <taxon>Fundulidae</taxon>
        <taxon>Fundulus</taxon>
    </lineage>
</organism>
<proteinExistence type="predicted"/>
<name>A0A146QBD1_FUNHE</name>
<sequence length="64" mass="7270">MASLNRTFLMNYEPGGTVKTLQYCRLHLLFSRLSQGLCGFLWTLAAFPHISVPQRSQTDVCFGF</sequence>
<evidence type="ECO:0000313" key="1">
    <source>
        <dbReference type="EMBL" id="JAQ53137.1"/>
    </source>
</evidence>
<reference evidence="1" key="1">
    <citation type="submission" date="2015-01" db="EMBL/GenBank/DDBJ databases">
        <title>EvidentialGene: Evidence-directed Construction of Complete mRNA Transcriptomes without Genomes.</title>
        <authorList>
            <person name="Gilbert D.G."/>
        </authorList>
    </citation>
    <scope>NUCLEOTIDE SEQUENCE</scope>
</reference>
<protein>
    <submittedName>
        <fullName evidence="1">Uncharacterized protein</fullName>
    </submittedName>
</protein>